<dbReference type="AlphaFoldDB" id="A0A5P8WF54"/>
<feature type="region of interest" description="Disordered" evidence="1">
    <location>
        <begin position="1"/>
        <end position="25"/>
    </location>
</feature>
<reference evidence="2 3" key="1">
    <citation type="submission" date="2019-10" db="EMBL/GenBank/DDBJ databases">
        <title>Genomic and transcriptomic insights into the perfect genentic adaptation of a filamentous nitrogen-fixing cyanobacterium to rice fields.</title>
        <authorList>
            <person name="Chen Z."/>
        </authorList>
    </citation>
    <scope>NUCLEOTIDE SEQUENCE [LARGE SCALE GENOMIC DNA]</scope>
    <source>
        <strain evidence="2">CCNUC1</strain>
    </source>
</reference>
<dbReference type="KEGG" id="nsh:GXM_08947"/>
<keyword evidence="3" id="KW-1185">Reference proteome</keyword>
<organism evidence="2 3">
    <name type="scientific">Nostoc sphaeroides CCNUC1</name>
    <dbReference type="NCBI Taxonomy" id="2653204"/>
    <lineage>
        <taxon>Bacteria</taxon>
        <taxon>Bacillati</taxon>
        <taxon>Cyanobacteriota</taxon>
        <taxon>Cyanophyceae</taxon>
        <taxon>Nostocales</taxon>
        <taxon>Nostocaceae</taxon>
        <taxon>Nostoc</taxon>
    </lineage>
</organism>
<evidence type="ECO:0000313" key="3">
    <source>
        <dbReference type="Proteomes" id="UP000326678"/>
    </source>
</evidence>
<evidence type="ECO:0000313" key="2">
    <source>
        <dbReference type="EMBL" id="QFS51453.1"/>
    </source>
</evidence>
<evidence type="ECO:0000256" key="1">
    <source>
        <dbReference type="SAM" id="MobiDB-lite"/>
    </source>
</evidence>
<dbReference type="EMBL" id="CP045227">
    <property type="protein sequence ID" value="QFS51453.1"/>
    <property type="molecule type" value="Genomic_DNA"/>
</dbReference>
<name>A0A5P8WF54_9NOSO</name>
<sequence>MPEENQVSGVEVKADQEGEVSAVSVPNPEKWSHEAIVAFVKYATGAYAETQSCGEFGAKSGVGLLAGILG</sequence>
<dbReference type="Proteomes" id="UP000326678">
    <property type="component" value="Chromosome Gxm2"/>
</dbReference>
<accession>A0A5P8WF54</accession>
<gene>
    <name evidence="2" type="ORF">GXM_08947</name>
</gene>
<protein>
    <submittedName>
        <fullName evidence="2">Uncharacterized protein</fullName>
    </submittedName>
</protein>
<proteinExistence type="predicted"/>